<accession>A0A0C9UYU7</accession>
<proteinExistence type="predicted"/>
<dbReference type="OrthoDB" id="3208495at2759"/>
<sequence>MNSNSQLPDDFQDTYISFFDDASSDEVYTHCKRELVQAIWKLLLDEKFMHAYKYGIVVRCGDGITRRVFPRFFTYSADYPEK</sequence>
<organism evidence="1 2">
    <name type="scientific">Hydnomerulius pinastri MD-312</name>
    <dbReference type="NCBI Taxonomy" id="994086"/>
    <lineage>
        <taxon>Eukaryota</taxon>
        <taxon>Fungi</taxon>
        <taxon>Dikarya</taxon>
        <taxon>Basidiomycota</taxon>
        <taxon>Agaricomycotina</taxon>
        <taxon>Agaricomycetes</taxon>
        <taxon>Agaricomycetidae</taxon>
        <taxon>Boletales</taxon>
        <taxon>Boletales incertae sedis</taxon>
        <taxon>Leucogyrophana</taxon>
    </lineage>
</organism>
<dbReference type="AlphaFoldDB" id="A0A0C9UYU7"/>
<protein>
    <submittedName>
        <fullName evidence="1">Uncharacterized protein</fullName>
    </submittedName>
</protein>
<evidence type="ECO:0000313" key="2">
    <source>
        <dbReference type="Proteomes" id="UP000053820"/>
    </source>
</evidence>
<dbReference type="HOGENOM" id="CLU_170045_0_0_1"/>
<dbReference type="Proteomes" id="UP000053820">
    <property type="component" value="Unassembled WGS sequence"/>
</dbReference>
<evidence type="ECO:0000313" key="1">
    <source>
        <dbReference type="EMBL" id="KIJ58169.1"/>
    </source>
</evidence>
<name>A0A0C9UYU7_9AGAM</name>
<dbReference type="EMBL" id="KN839974">
    <property type="protein sequence ID" value="KIJ58169.1"/>
    <property type="molecule type" value="Genomic_DNA"/>
</dbReference>
<gene>
    <name evidence="1" type="ORF">HYDPIDRAFT_103198</name>
</gene>
<dbReference type="Pfam" id="PF18759">
    <property type="entry name" value="Plavaka"/>
    <property type="match status" value="1"/>
</dbReference>
<reference evidence="1 2" key="1">
    <citation type="submission" date="2014-04" db="EMBL/GenBank/DDBJ databases">
        <title>Evolutionary Origins and Diversification of the Mycorrhizal Mutualists.</title>
        <authorList>
            <consortium name="DOE Joint Genome Institute"/>
            <consortium name="Mycorrhizal Genomics Consortium"/>
            <person name="Kohler A."/>
            <person name="Kuo A."/>
            <person name="Nagy L.G."/>
            <person name="Floudas D."/>
            <person name="Copeland A."/>
            <person name="Barry K.W."/>
            <person name="Cichocki N."/>
            <person name="Veneault-Fourrey C."/>
            <person name="LaButti K."/>
            <person name="Lindquist E.A."/>
            <person name="Lipzen A."/>
            <person name="Lundell T."/>
            <person name="Morin E."/>
            <person name="Murat C."/>
            <person name="Riley R."/>
            <person name="Ohm R."/>
            <person name="Sun H."/>
            <person name="Tunlid A."/>
            <person name="Henrissat B."/>
            <person name="Grigoriev I.V."/>
            <person name="Hibbett D.S."/>
            <person name="Martin F."/>
        </authorList>
    </citation>
    <scope>NUCLEOTIDE SEQUENCE [LARGE SCALE GENOMIC DNA]</scope>
    <source>
        <strain evidence="1 2">MD-312</strain>
    </source>
</reference>
<keyword evidence="2" id="KW-1185">Reference proteome</keyword>
<dbReference type="InterPro" id="IPR041078">
    <property type="entry name" value="Plavaka"/>
</dbReference>